<feature type="transmembrane region" description="Helical" evidence="1">
    <location>
        <begin position="206"/>
        <end position="236"/>
    </location>
</feature>
<evidence type="ECO:0000313" key="3">
    <source>
        <dbReference type="Proteomes" id="UP000886885"/>
    </source>
</evidence>
<sequence>MSLHQLQKEGSEETHFQNFELGSFDYNDSRNLQFYSTSALEILRETARILRCNSWSFMTIAALLICPVSAILLSNVLVDQSIVKRLSTRLLLVAKSSGLPLRPLIKQLCHRFAEMAVSSATCFPLFITLSLLSRAAVVYSVDCTYSRKDVDGSKFLAMISKIWRIVSTYLWSCMVIVGCLTLFFVLLVAVCSTFLVLGFWPELNLYAAMIVGLVFSVIFANAIIVCNIAVVISVLVDVSGPQALLRSSVLIRGQTQVGLLIFLGSTIGMAFIEGLFEHRVKTLSYGDGSSRIWEGPLLVIMYSFVVLIDLMMSAVFYYSCRSHGMEASDGECLQDLYENSLLIRKSHGTSLAITMQRLWLLLNSDESLVFCRNVTGMRNITFLGKGFQSMLLRSLLPGASLLLLHNLTGISVLVDPSGSVQMPILPLRDFPSLKTSDIRVMRKARPKELSIKISVIEGQKLRAWKELNAHHRIRRIIMDSYIQEKIHKFEEFVDGHLKPQLVRAIAERDKVFEQQKIFSDLRRNIENLEKNSVTNLRTMVNLGSEVYMQADVPDTQHIFVDVGLGFHVEFTWTEALNFIALREEKIASYSTREGRGCLGVFPFCLTRGQVPSITWTALASSLQFLVCTSNVFAFITLAIVFGCITTLEIFKQIEEYTRLISSIKARIKLVCEGIRELLQLPAEKSLPQRVF</sequence>
<dbReference type="PANTHER" id="PTHR33133:SF1">
    <property type="entry name" value="EXPRESSED PROTEIN-RELATED"/>
    <property type="match status" value="1"/>
</dbReference>
<comment type="caution">
    <text evidence="2">The sequence shown here is derived from an EMBL/GenBank/DDBJ whole genome shotgun (WGS) entry which is preliminary data.</text>
</comment>
<dbReference type="PANTHER" id="PTHR33133">
    <property type="entry name" value="OS08G0107100 PROTEIN-RELATED"/>
    <property type="match status" value="1"/>
</dbReference>
<dbReference type="Pfam" id="PF02996">
    <property type="entry name" value="Prefoldin"/>
    <property type="match status" value="1"/>
</dbReference>
<dbReference type="OrthoDB" id="1926790at2759"/>
<dbReference type="InterPro" id="IPR004127">
    <property type="entry name" value="Prefoldin_subunit_alpha"/>
</dbReference>
<feature type="transmembrane region" description="Helical" evidence="1">
    <location>
        <begin position="55"/>
        <end position="78"/>
    </location>
</feature>
<feature type="transmembrane region" description="Helical" evidence="1">
    <location>
        <begin position="257"/>
        <end position="276"/>
    </location>
</feature>
<organism evidence="2 3">
    <name type="scientific">Populus tomentosa</name>
    <name type="common">Chinese white poplar</name>
    <dbReference type="NCBI Taxonomy" id="118781"/>
    <lineage>
        <taxon>Eukaryota</taxon>
        <taxon>Viridiplantae</taxon>
        <taxon>Streptophyta</taxon>
        <taxon>Embryophyta</taxon>
        <taxon>Tracheophyta</taxon>
        <taxon>Spermatophyta</taxon>
        <taxon>Magnoliopsida</taxon>
        <taxon>eudicotyledons</taxon>
        <taxon>Gunneridae</taxon>
        <taxon>Pentapetalae</taxon>
        <taxon>rosids</taxon>
        <taxon>fabids</taxon>
        <taxon>Malpighiales</taxon>
        <taxon>Salicaceae</taxon>
        <taxon>Saliceae</taxon>
        <taxon>Populus</taxon>
    </lineage>
</organism>
<dbReference type="EMBL" id="JAAWWB010000015">
    <property type="protein sequence ID" value="KAG6765626.1"/>
    <property type="molecule type" value="Genomic_DNA"/>
</dbReference>
<protein>
    <submittedName>
        <fullName evidence="2">Uncharacterized protein</fullName>
    </submittedName>
</protein>
<feature type="transmembrane region" description="Helical" evidence="1">
    <location>
        <begin position="168"/>
        <end position="200"/>
    </location>
</feature>
<dbReference type="Proteomes" id="UP000886885">
    <property type="component" value="Chromosome 8A"/>
</dbReference>
<proteinExistence type="predicted"/>
<feature type="transmembrane region" description="Helical" evidence="1">
    <location>
        <begin position="631"/>
        <end position="650"/>
    </location>
</feature>
<keyword evidence="1" id="KW-0472">Membrane</keyword>
<keyword evidence="1" id="KW-0812">Transmembrane</keyword>
<accession>A0A8X7ZAG9</accession>
<keyword evidence="3" id="KW-1185">Reference proteome</keyword>
<name>A0A8X7ZAG9_POPTO</name>
<keyword evidence="1" id="KW-1133">Transmembrane helix</keyword>
<evidence type="ECO:0000313" key="2">
    <source>
        <dbReference type="EMBL" id="KAG6765626.1"/>
    </source>
</evidence>
<dbReference type="FunFam" id="1.10.287.370:FF:000010">
    <property type="entry name" value="Protein UXT like"/>
    <property type="match status" value="1"/>
</dbReference>
<dbReference type="AlphaFoldDB" id="A0A8X7ZAG9"/>
<gene>
    <name evidence="2" type="ORF">POTOM_029676</name>
</gene>
<dbReference type="CDD" id="cd23158">
    <property type="entry name" value="Prefoldin_UXT"/>
    <property type="match status" value="1"/>
</dbReference>
<feature type="transmembrane region" description="Helical" evidence="1">
    <location>
        <begin position="296"/>
        <end position="318"/>
    </location>
</feature>
<evidence type="ECO:0000256" key="1">
    <source>
        <dbReference type="SAM" id="Phobius"/>
    </source>
</evidence>
<reference evidence="2" key="1">
    <citation type="journal article" date="2020" name="bioRxiv">
        <title>Hybrid origin of Populus tomentosa Carr. identified through genome sequencing and phylogenomic analysis.</title>
        <authorList>
            <person name="An X."/>
            <person name="Gao K."/>
            <person name="Chen Z."/>
            <person name="Li J."/>
            <person name="Yang X."/>
            <person name="Yang X."/>
            <person name="Zhou J."/>
            <person name="Guo T."/>
            <person name="Zhao T."/>
            <person name="Huang S."/>
            <person name="Miao D."/>
            <person name="Khan W.U."/>
            <person name="Rao P."/>
            <person name="Ye M."/>
            <person name="Lei B."/>
            <person name="Liao W."/>
            <person name="Wang J."/>
            <person name="Ji L."/>
            <person name="Li Y."/>
            <person name="Guo B."/>
            <person name="Mustafa N.S."/>
            <person name="Li S."/>
            <person name="Yun Q."/>
            <person name="Keller S.R."/>
            <person name="Mao J."/>
            <person name="Zhang R."/>
            <person name="Strauss S.H."/>
        </authorList>
    </citation>
    <scope>NUCLEOTIDE SEQUENCE</scope>
    <source>
        <strain evidence="2">GM15</strain>
        <tissue evidence="2">Leaf</tissue>
    </source>
</reference>